<evidence type="ECO:0000256" key="12">
    <source>
        <dbReference type="ARBA" id="ARBA00023209"/>
    </source>
</evidence>
<feature type="transmembrane region" description="Helical" evidence="16">
    <location>
        <begin position="101"/>
        <end position="120"/>
    </location>
</feature>
<dbReference type="GO" id="GO:0008654">
    <property type="term" value="P:phospholipid biosynthetic process"/>
    <property type="evidence" value="ECO:0007669"/>
    <property type="project" value="UniProtKB-KW"/>
</dbReference>
<dbReference type="NCBIfam" id="TIGR00473">
    <property type="entry name" value="pssA"/>
    <property type="match status" value="1"/>
</dbReference>
<comment type="similarity">
    <text evidence="3 15">Belongs to the CDP-alcohol phosphatidyltransferase class-I family.</text>
</comment>
<evidence type="ECO:0000256" key="2">
    <source>
        <dbReference type="ARBA" id="ARBA00004127"/>
    </source>
</evidence>
<feature type="transmembrane region" description="Helical" evidence="16">
    <location>
        <begin position="203"/>
        <end position="225"/>
    </location>
</feature>
<dbReference type="EC" id="2.7.8.8" evidence="4"/>
<dbReference type="PANTHER" id="PTHR14269">
    <property type="entry name" value="CDP-DIACYLGLYCEROL--GLYCEROL-3-PHOSPHATE 3-PHOSPHATIDYLTRANSFERASE-RELATED"/>
    <property type="match status" value="1"/>
</dbReference>
<evidence type="ECO:0000256" key="14">
    <source>
        <dbReference type="ARBA" id="ARBA00032361"/>
    </source>
</evidence>
<dbReference type="PANTHER" id="PTHR14269:SF61">
    <property type="entry name" value="CDP-DIACYLGLYCEROL--SERINE O-PHOSPHATIDYLTRANSFERASE"/>
    <property type="match status" value="1"/>
</dbReference>
<keyword evidence="11 16" id="KW-0472">Membrane</keyword>
<dbReference type="GO" id="GO:0016020">
    <property type="term" value="C:membrane"/>
    <property type="evidence" value="ECO:0007669"/>
    <property type="project" value="InterPro"/>
</dbReference>
<reference evidence="18 19" key="1">
    <citation type="submission" date="2019-03" db="EMBL/GenBank/DDBJ databases">
        <title>Deep-cultivation of Planctomycetes and their phenomic and genomic characterization uncovers novel biology.</title>
        <authorList>
            <person name="Wiegand S."/>
            <person name="Jogler M."/>
            <person name="Boedeker C."/>
            <person name="Pinto D."/>
            <person name="Vollmers J."/>
            <person name="Rivas-Marin E."/>
            <person name="Kohn T."/>
            <person name="Peeters S.H."/>
            <person name="Heuer A."/>
            <person name="Rast P."/>
            <person name="Oberbeckmann S."/>
            <person name="Bunk B."/>
            <person name="Jeske O."/>
            <person name="Meyerdierks A."/>
            <person name="Storesund J.E."/>
            <person name="Kallscheuer N."/>
            <person name="Luecker S."/>
            <person name="Lage O.M."/>
            <person name="Pohl T."/>
            <person name="Merkel B.J."/>
            <person name="Hornburger P."/>
            <person name="Mueller R.-W."/>
            <person name="Bruemmer F."/>
            <person name="Labrenz M."/>
            <person name="Spormann A.M."/>
            <person name="Op den Camp H."/>
            <person name="Overmann J."/>
            <person name="Amann R."/>
            <person name="Jetten M.S.M."/>
            <person name="Mascher T."/>
            <person name="Medema M.H."/>
            <person name="Devos D.P."/>
            <person name="Kaster A.-K."/>
            <person name="Ovreas L."/>
            <person name="Rohde M."/>
            <person name="Galperin M.Y."/>
            <person name="Jogler C."/>
        </authorList>
    </citation>
    <scope>NUCLEOTIDE SEQUENCE [LARGE SCALE GENOMIC DNA]</scope>
    <source>
        <strain evidence="18 19">Enr10</strain>
    </source>
</reference>
<keyword evidence="19" id="KW-1185">Reference proteome</keyword>
<dbReference type="Proteomes" id="UP000315647">
    <property type="component" value="Chromosome"/>
</dbReference>
<dbReference type="GO" id="GO:0012505">
    <property type="term" value="C:endomembrane system"/>
    <property type="evidence" value="ECO:0007669"/>
    <property type="project" value="UniProtKB-SubCell"/>
</dbReference>
<evidence type="ECO:0000256" key="16">
    <source>
        <dbReference type="SAM" id="Phobius"/>
    </source>
</evidence>
<evidence type="ECO:0000256" key="7">
    <source>
        <dbReference type="ARBA" id="ARBA00022679"/>
    </source>
</evidence>
<dbReference type="Pfam" id="PF01066">
    <property type="entry name" value="CDP-OH_P_transf"/>
    <property type="match status" value="1"/>
</dbReference>
<evidence type="ECO:0000256" key="6">
    <source>
        <dbReference type="ARBA" id="ARBA00022516"/>
    </source>
</evidence>
<keyword evidence="7 15" id="KW-0808">Transferase</keyword>
<feature type="transmembrane region" description="Helical" evidence="16">
    <location>
        <begin position="132"/>
        <end position="151"/>
    </location>
</feature>
<evidence type="ECO:0000256" key="17">
    <source>
        <dbReference type="SAM" id="SignalP"/>
    </source>
</evidence>
<dbReference type="EMBL" id="CP037421">
    <property type="protein sequence ID" value="QDT30559.1"/>
    <property type="molecule type" value="Genomic_DNA"/>
</dbReference>
<evidence type="ECO:0000313" key="19">
    <source>
        <dbReference type="Proteomes" id="UP000315647"/>
    </source>
</evidence>
<feature type="transmembrane region" description="Helical" evidence="16">
    <location>
        <begin position="62"/>
        <end position="80"/>
    </location>
</feature>
<sequence length="295" mass="32655" precursor="true">MKKRKLIAVLPTLLTLGNAACGFGAITYAAKVGPEYMGHMASGGLTRMLGSSPGIYNSFENQHLFIAAVLIFVAMLFDALDGSAARWTNQTSEFGAQLDSLCDAISFGIAPAFLMLQMIQFKHEFHLYHPRLLWVIALLFAVCTILRLARFNVETEEDDAHEGFSGLPSPAAAGVVASFPIAIRGLYKMAETENGSLQSLSEWLISAIGWSLPVITLTVAFLMVSRVHYPHVFNQLFTGQRSRRHVIQLVFSLALIFLVQELAVPVLFCYFAFSSPIRAFWEEVIAGRLYKSRKI</sequence>
<feature type="signal peptide" evidence="17">
    <location>
        <begin position="1"/>
        <end position="20"/>
    </location>
</feature>
<keyword evidence="12" id="KW-0594">Phospholipid biosynthesis</keyword>
<evidence type="ECO:0000256" key="11">
    <source>
        <dbReference type="ARBA" id="ARBA00023136"/>
    </source>
</evidence>
<evidence type="ECO:0000256" key="3">
    <source>
        <dbReference type="ARBA" id="ARBA00010441"/>
    </source>
</evidence>
<comment type="catalytic activity">
    <reaction evidence="1">
        <text>a CDP-1,2-diacyl-sn-glycerol + L-serine = a 1,2-diacyl-sn-glycero-3-phospho-L-serine + CMP + H(+)</text>
        <dbReference type="Rhea" id="RHEA:16913"/>
        <dbReference type="ChEBI" id="CHEBI:15378"/>
        <dbReference type="ChEBI" id="CHEBI:33384"/>
        <dbReference type="ChEBI" id="CHEBI:57262"/>
        <dbReference type="ChEBI" id="CHEBI:58332"/>
        <dbReference type="ChEBI" id="CHEBI:60377"/>
        <dbReference type="EC" id="2.7.8.8"/>
    </reaction>
</comment>
<keyword evidence="13" id="KW-1208">Phospholipid metabolism</keyword>
<keyword evidence="6" id="KW-0444">Lipid biosynthesis</keyword>
<protein>
    <recommendedName>
        <fullName evidence="5">CDP-diacylglycerol--serine O-phosphatidyltransferase</fullName>
        <ecNumber evidence="4">2.7.8.8</ecNumber>
    </recommendedName>
    <alternativeName>
        <fullName evidence="14">Phosphatidylserine synthase</fullName>
    </alternativeName>
</protein>
<dbReference type="InterPro" id="IPR043130">
    <property type="entry name" value="CDP-OH_PTrfase_TM_dom"/>
</dbReference>
<accession>A0A517QFY7</accession>
<dbReference type="InterPro" id="IPR004533">
    <property type="entry name" value="CDP-diaglyc--ser_O-PTrfase"/>
</dbReference>
<gene>
    <name evidence="18" type="primary">pgsA_3</name>
    <name evidence="18" type="ORF">Enr10x_59270</name>
</gene>
<organism evidence="18 19">
    <name type="scientific">Gimesia panareensis</name>
    <dbReference type="NCBI Taxonomy" id="2527978"/>
    <lineage>
        <taxon>Bacteria</taxon>
        <taxon>Pseudomonadati</taxon>
        <taxon>Planctomycetota</taxon>
        <taxon>Planctomycetia</taxon>
        <taxon>Planctomycetales</taxon>
        <taxon>Planctomycetaceae</taxon>
        <taxon>Gimesia</taxon>
    </lineage>
</organism>
<dbReference type="RefSeq" id="WP_145452479.1">
    <property type="nucleotide sequence ID" value="NZ_CP037421.1"/>
</dbReference>
<dbReference type="InterPro" id="IPR000462">
    <property type="entry name" value="CDP-OH_P_trans"/>
</dbReference>
<comment type="subcellular location">
    <subcellularLocation>
        <location evidence="2">Endomembrane system</location>
        <topology evidence="2">Multi-pass membrane protein</topology>
    </subcellularLocation>
</comment>
<dbReference type="AlphaFoldDB" id="A0A517QFY7"/>
<evidence type="ECO:0000313" key="18">
    <source>
        <dbReference type="EMBL" id="QDT30559.1"/>
    </source>
</evidence>
<keyword evidence="9 16" id="KW-1133">Transmembrane helix</keyword>
<name>A0A517QFY7_9PLAN</name>
<feature type="chain" id="PRO_5021809922" description="CDP-diacylglycerol--serine O-phosphatidyltransferase" evidence="17">
    <location>
        <begin position="21"/>
        <end position="295"/>
    </location>
</feature>
<evidence type="ECO:0000256" key="13">
    <source>
        <dbReference type="ARBA" id="ARBA00023264"/>
    </source>
</evidence>
<feature type="transmembrane region" description="Helical" evidence="16">
    <location>
        <begin position="163"/>
        <end position="183"/>
    </location>
</feature>
<dbReference type="Gene3D" id="1.20.120.1760">
    <property type="match status" value="1"/>
</dbReference>
<keyword evidence="10" id="KW-0443">Lipid metabolism</keyword>
<feature type="transmembrane region" description="Helical" evidence="16">
    <location>
        <begin position="246"/>
        <end position="273"/>
    </location>
</feature>
<dbReference type="GO" id="GO:0003882">
    <property type="term" value="F:CDP-diacylglycerol-serine O-phosphatidyltransferase activity"/>
    <property type="evidence" value="ECO:0007669"/>
    <property type="project" value="UniProtKB-EC"/>
</dbReference>
<keyword evidence="17" id="KW-0732">Signal</keyword>
<evidence type="ECO:0000256" key="1">
    <source>
        <dbReference type="ARBA" id="ARBA00000287"/>
    </source>
</evidence>
<dbReference type="InterPro" id="IPR050324">
    <property type="entry name" value="CDP-alcohol_PTase-I"/>
</dbReference>
<evidence type="ECO:0000256" key="9">
    <source>
        <dbReference type="ARBA" id="ARBA00022989"/>
    </source>
</evidence>
<dbReference type="InterPro" id="IPR048254">
    <property type="entry name" value="CDP_ALCOHOL_P_TRANSF_CS"/>
</dbReference>
<evidence type="ECO:0000256" key="15">
    <source>
        <dbReference type="RuleBase" id="RU003750"/>
    </source>
</evidence>
<proteinExistence type="inferred from homology"/>
<evidence type="ECO:0000256" key="5">
    <source>
        <dbReference type="ARBA" id="ARBA00017171"/>
    </source>
</evidence>
<evidence type="ECO:0000256" key="8">
    <source>
        <dbReference type="ARBA" id="ARBA00022692"/>
    </source>
</evidence>
<evidence type="ECO:0000256" key="10">
    <source>
        <dbReference type="ARBA" id="ARBA00023098"/>
    </source>
</evidence>
<keyword evidence="8 16" id="KW-0812">Transmembrane</keyword>
<dbReference type="PROSITE" id="PS00379">
    <property type="entry name" value="CDP_ALCOHOL_P_TRANSF"/>
    <property type="match status" value="1"/>
</dbReference>
<evidence type="ECO:0000256" key="4">
    <source>
        <dbReference type="ARBA" id="ARBA00013174"/>
    </source>
</evidence>